<name>A0ABW3NEK9_9BACI</name>
<dbReference type="PANTHER" id="PTHR38432">
    <property type="entry name" value="TELA-LIKE PROTEIN SAOUHSC_01408"/>
    <property type="match status" value="1"/>
</dbReference>
<gene>
    <name evidence="4" type="ORF">ACFQ19_07875</name>
</gene>
<accession>A0ABW3NEK9</accession>
<evidence type="ECO:0000256" key="3">
    <source>
        <dbReference type="SAM" id="MobiDB-lite"/>
    </source>
</evidence>
<dbReference type="PIRSF" id="PIRSF026508">
    <property type="entry name" value="TelA"/>
    <property type="match status" value="1"/>
</dbReference>
<evidence type="ECO:0000313" key="4">
    <source>
        <dbReference type="EMBL" id="MFD1065942.1"/>
    </source>
</evidence>
<reference evidence="5" key="1">
    <citation type="journal article" date="2019" name="Int. J. Syst. Evol. Microbiol.">
        <title>The Global Catalogue of Microorganisms (GCM) 10K type strain sequencing project: providing services to taxonomists for standard genome sequencing and annotation.</title>
        <authorList>
            <consortium name="The Broad Institute Genomics Platform"/>
            <consortium name="The Broad Institute Genome Sequencing Center for Infectious Disease"/>
            <person name="Wu L."/>
            <person name="Ma J."/>
        </authorList>
    </citation>
    <scope>NUCLEOTIDE SEQUENCE [LARGE SCALE GENOMIC DNA]</scope>
    <source>
        <strain evidence="5">CCUG 56608</strain>
    </source>
</reference>
<dbReference type="Pfam" id="PF05816">
    <property type="entry name" value="TelA"/>
    <property type="match status" value="1"/>
</dbReference>
<proteinExistence type="inferred from homology"/>
<sequence length="388" mass="44527">MTAKDHSNDSINDLLNDPFGERKEVAANTSDQSVEESAETTRLIDRLSSEQRKKAEQLAVQIDTTNQQSLTKYGVEAQGKLHQFSHEMLEHVQSQDVSQIGSILSELMKKLEDVDPSELQEEKTGFFSRLFGKLQKSVNELLSRYQKTSSQIDRISVRLDRNKDLLLSDNEMLDKLFETNRDYYDALNIYIAAGELKAEEIHNEIIPQLRQKAEASGSQMDVQEVNDMLQFVDRLEKRTHDLRLSRQITLQSAPQIRLIQNTNQALVEKIQSSVLTAIPLWKNQVAIALTLLRQRHAMEAQKQVSQTTNDLLLKNADMLQENSVETAKENERGLVDIETLKQTQEKLMSTIEETLQIQSDGRKKRQDAEKELIGMEEDLKNKMLEFKE</sequence>
<evidence type="ECO:0000256" key="1">
    <source>
        <dbReference type="ARBA" id="ARBA00005541"/>
    </source>
</evidence>
<dbReference type="EMBL" id="JBHTKK010000007">
    <property type="protein sequence ID" value="MFD1065942.1"/>
    <property type="molecule type" value="Genomic_DNA"/>
</dbReference>
<feature type="region of interest" description="Disordered" evidence="3">
    <location>
        <begin position="1"/>
        <end position="42"/>
    </location>
</feature>
<organism evidence="4 5">
    <name type="scientific">Oceanobacillus locisalsi</name>
    <dbReference type="NCBI Taxonomy" id="546107"/>
    <lineage>
        <taxon>Bacteria</taxon>
        <taxon>Bacillati</taxon>
        <taxon>Bacillota</taxon>
        <taxon>Bacilli</taxon>
        <taxon>Bacillales</taxon>
        <taxon>Bacillaceae</taxon>
        <taxon>Oceanobacillus</taxon>
    </lineage>
</organism>
<dbReference type="RefSeq" id="WP_379591532.1">
    <property type="nucleotide sequence ID" value="NZ_JBHTKK010000007.1"/>
</dbReference>
<comment type="similarity">
    <text evidence="1 2">Belongs to the TelA family.</text>
</comment>
<evidence type="ECO:0000256" key="2">
    <source>
        <dbReference type="PIRNR" id="PIRNR026508"/>
    </source>
</evidence>
<keyword evidence="5" id="KW-1185">Reference proteome</keyword>
<protein>
    <submittedName>
        <fullName evidence="4">Toxic anion resistance protein</fullName>
    </submittedName>
</protein>
<evidence type="ECO:0000313" key="5">
    <source>
        <dbReference type="Proteomes" id="UP001597041"/>
    </source>
</evidence>
<dbReference type="PANTHER" id="PTHR38432:SF1">
    <property type="entry name" value="TELA-LIKE PROTEIN SAOUHSC_01408"/>
    <property type="match status" value="1"/>
</dbReference>
<comment type="caution">
    <text evidence="4">The sequence shown here is derived from an EMBL/GenBank/DDBJ whole genome shotgun (WGS) entry which is preliminary data.</text>
</comment>
<dbReference type="InterPro" id="IPR008863">
    <property type="entry name" value="Toxic_anion-R_TelA"/>
</dbReference>
<dbReference type="Proteomes" id="UP001597041">
    <property type="component" value="Unassembled WGS sequence"/>
</dbReference>